<organism evidence="9 10">
    <name type="scientific">Lineolata rhizophorae</name>
    <dbReference type="NCBI Taxonomy" id="578093"/>
    <lineage>
        <taxon>Eukaryota</taxon>
        <taxon>Fungi</taxon>
        <taxon>Dikarya</taxon>
        <taxon>Ascomycota</taxon>
        <taxon>Pezizomycotina</taxon>
        <taxon>Dothideomycetes</taxon>
        <taxon>Dothideomycetes incertae sedis</taxon>
        <taxon>Lineolatales</taxon>
        <taxon>Lineolataceae</taxon>
        <taxon>Lineolata</taxon>
    </lineage>
</organism>
<dbReference type="OrthoDB" id="1470350at2759"/>
<keyword evidence="3 5" id="KW-0479">Metal-binding</keyword>
<evidence type="ECO:0000313" key="10">
    <source>
        <dbReference type="Proteomes" id="UP000799766"/>
    </source>
</evidence>
<dbReference type="InterPro" id="IPR017972">
    <property type="entry name" value="Cyt_P450_CS"/>
</dbReference>
<evidence type="ECO:0000256" key="7">
    <source>
        <dbReference type="SAM" id="MobiDB-lite"/>
    </source>
</evidence>
<dbReference type="GO" id="GO:0016705">
    <property type="term" value="F:oxidoreductase activity, acting on paired donors, with incorporation or reduction of molecular oxygen"/>
    <property type="evidence" value="ECO:0007669"/>
    <property type="project" value="InterPro"/>
</dbReference>
<sequence>MSLPLSIYALAAVFFSFVLYKYILYPAFLSPLAAIPNANPTSAISPLWILWTRFKQRENVTVHSAHKRLGPIVRLGPNEIGVNCVKGGLLTVYAGGFEKSDWYPNLFCNYGMPNMFSTVQSRPHSVRKRMISNTYSKSYLHSSPTMSALTAQIIHRRLLPLLATHASSSTPVNAFPLFSAATLDIVTSYIFGLRAGTDYLTDSASLEAFLDRYESRRAYTFWPQELPRLTSWLETWLGLRVVPRWVDEANRQIEALGLHMLDRAEELLRNSALGQPIVSAGSPAPSAGSQKSVPSFSTEPRLSAIPPADVPVVYAQLRAAMVRALVLDPSSGALSMPPDASPARGPLLAPYRSTVAQDDSTRGDTVAAQLRLELASEMLDHWAAGFDTSGITLTYLAWELSKNPEVQDALRKELRGLPAAIYPRNKRAANGEKDVSAAQDELVIPDSKLLDQLPLLNAVLQETLRLHAAIPGGQPRVTPTGGCKLGAYEGIPGGVRVNAQAYSLHRNEQVFPNAEEWRPQRWLSNETTKGGGDMNRWFWAFGSGGRMCVGSNLAIFQMKYIIAAIYTGFRTSIIDDEGIEQVDAYTAPPKGGKLVLTVESVA</sequence>
<comment type="cofactor">
    <cofactor evidence="1 5">
        <name>heme</name>
        <dbReference type="ChEBI" id="CHEBI:30413"/>
    </cofactor>
</comment>
<dbReference type="CDD" id="cd11059">
    <property type="entry name" value="CYP_fungal"/>
    <property type="match status" value="1"/>
</dbReference>
<evidence type="ECO:0000256" key="6">
    <source>
        <dbReference type="RuleBase" id="RU000461"/>
    </source>
</evidence>
<dbReference type="PANTHER" id="PTHR24305">
    <property type="entry name" value="CYTOCHROME P450"/>
    <property type="match status" value="1"/>
</dbReference>
<evidence type="ECO:0000256" key="4">
    <source>
        <dbReference type="ARBA" id="ARBA00023004"/>
    </source>
</evidence>
<dbReference type="SUPFAM" id="SSF48264">
    <property type="entry name" value="Cytochrome P450"/>
    <property type="match status" value="2"/>
</dbReference>
<accession>A0A6A6P9R5</accession>
<comment type="similarity">
    <text evidence="2 6">Belongs to the cytochrome P450 family.</text>
</comment>
<dbReference type="GO" id="GO:0004497">
    <property type="term" value="F:monooxygenase activity"/>
    <property type="evidence" value="ECO:0007669"/>
    <property type="project" value="UniProtKB-KW"/>
</dbReference>
<evidence type="ECO:0000256" key="8">
    <source>
        <dbReference type="SAM" id="Phobius"/>
    </source>
</evidence>
<evidence type="ECO:0000256" key="2">
    <source>
        <dbReference type="ARBA" id="ARBA00010617"/>
    </source>
</evidence>
<dbReference type="Pfam" id="PF00067">
    <property type="entry name" value="p450"/>
    <property type="match status" value="1"/>
</dbReference>
<keyword evidence="5 6" id="KW-0349">Heme</keyword>
<protein>
    <submittedName>
        <fullName evidence="9">Putative cytochrome P450 monooxygenase</fullName>
    </submittedName>
</protein>
<feature type="region of interest" description="Disordered" evidence="7">
    <location>
        <begin position="279"/>
        <end position="300"/>
    </location>
</feature>
<dbReference type="GO" id="GO:0020037">
    <property type="term" value="F:heme binding"/>
    <property type="evidence" value="ECO:0007669"/>
    <property type="project" value="InterPro"/>
</dbReference>
<keyword evidence="4 5" id="KW-0408">Iron</keyword>
<dbReference type="Proteomes" id="UP000799766">
    <property type="component" value="Unassembled WGS sequence"/>
</dbReference>
<name>A0A6A6P9R5_9PEZI</name>
<evidence type="ECO:0000256" key="1">
    <source>
        <dbReference type="ARBA" id="ARBA00001971"/>
    </source>
</evidence>
<evidence type="ECO:0000256" key="3">
    <source>
        <dbReference type="ARBA" id="ARBA00022723"/>
    </source>
</evidence>
<dbReference type="AlphaFoldDB" id="A0A6A6P9R5"/>
<dbReference type="PRINTS" id="PR00465">
    <property type="entry name" value="EP450IV"/>
</dbReference>
<keyword evidence="6" id="KW-0560">Oxidoreductase</keyword>
<gene>
    <name evidence="9" type="ORF">BDY21DRAFT_336077</name>
</gene>
<reference evidence="9" key="1">
    <citation type="journal article" date="2020" name="Stud. Mycol.">
        <title>101 Dothideomycetes genomes: a test case for predicting lifestyles and emergence of pathogens.</title>
        <authorList>
            <person name="Haridas S."/>
            <person name="Albert R."/>
            <person name="Binder M."/>
            <person name="Bloem J."/>
            <person name="Labutti K."/>
            <person name="Salamov A."/>
            <person name="Andreopoulos B."/>
            <person name="Baker S."/>
            <person name="Barry K."/>
            <person name="Bills G."/>
            <person name="Bluhm B."/>
            <person name="Cannon C."/>
            <person name="Castanera R."/>
            <person name="Culley D."/>
            <person name="Daum C."/>
            <person name="Ezra D."/>
            <person name="Gonzalez J."/>
            <person name="Henrissat B."/>
            <person name="Kuo A."/>
            <person name="Liang C."/>
            <person name="Lipzen A."/>
            <person name="Lutzoni F."/>
            <person name="Magnuson J."/>
            <person name="Mondo S."/>
            <person name="Nolan M."/>
            <person name="Ohm R."/>
            <person name="Pangilinan J."/>
            <person name="Park H.-J."/>
            <person name="Ramirez L."/>
            <person name="Alfaro M."/>
            <person name="Sun H."/>
            <person name="Tritt A."/>
            <person name="Yoshinaga Y."/>
            <person name="Zwiers L.-H."/>
            <person name="Turgeon B."/>
            <person name="Goodwin S."/>
            <person name="Spatafora J."/>
            <person name="Crous P."/>
            <person name="Grigoriev I."/>
        </authorList>
    </citation>
    <scope>NUCLEOTIDE SEQUENCE</scope>
    <source>
        <strain evidence="9">ATCC 16933</strain>
    </source>
</reference>
<dbReference type="PRINTS" id="PR00385">
    <property type="entry name" value="P450"/>
</dbReference>
<dbReference type="InterPro" id="IPR050121">
    <property type="entry name" value="Cytochrome_P450_monoxygenase"/>
</dbReference>
<dbReference type="InterPro" id="IPR001128">
    <property type="entry name" value="Cyt_P450"/>
</dbReference>
<evidence type="ECO:0000313" key="9">
    <source>
        <dbReference type="EMBL" id="KAF2460675.1"/>
    </source>
</evidence>
<feature type="transmembrane region" description="Helical" evidence="8">
    <location>
        <begin position="7"/>
        <end position="28"/>
    </location>
</feature>
<dbReference type="PANTHER" id="PTHR24305:SF166">
    <property type="entry name" value="CYTOCHROME P450 12A4, MITOCHONDRIAL-RELATED"/>
    <property type="match status" value="1"/>
</dbReference>
<feature type="compositionally biased region" description="Low complexity" evidence="7">
    <location>
        <begin position="279"/>
        <end position="289"/>
    </location>
</feature>
<evidence type="ECO:0000256" key="5">
    <source>
        <dbReference type="PIRSR" id="PIRSR602403-1"/>
    </source>
</evidence>
<proteinExistence type="inferred from homology"/>
<keyword evidence="6 9" id="KW-0503">Monooxygenase</keyword>
<dbReference type="InterPro" id="IPR036396">
    <property type="entry name" value="Cyt_P450_sf"/>
</dbReference>
<keyword evidence="8" id="KW-0812">Transmembrane</keyword>
<dbReference type="InterPro" id="IPR002403">
    <property type="entry name" value="Cyt_P450_E_grp-IV"/>
</dbReference>
<dbReference type="PROSITE" id="PS00086">
    <property type="entry name" value="CYTOCHROME_P450"/>
    <property type="match status" value="1"/>
</dbReference>
<keyword evidence="8" id="KW-0472">Membrane</keyword>
<dbReference type="EMBL" id="MU001673">
    <property type="protein sequence ID" value="KAF2460675.1"/>
    <property type="molecule type" value="Genomic_DNA"/>
</dbReference>
<keyword evidence="10" id="KW-1185">Reference proteome</keyword>
<keyword evidence="8" id="KW-1133">Transmembrane helix</keyword>
<feature type="compositionally biased region" description="Polar residues" evidence="7">
    <location>
        <begin position="290"/>
        <end position="300"/>
    </location>
</feature>
<dbReference type="Gene3D" id="1.10.630.10">
    <property type="entry name" value="Cytochrome P450"/>
    <property type="match status" value="2"/>
</dbReference>
<dbReference type="GO" id="GO:0005506">
    <property type="term" value="F:iron ion binding"/>
    <property type="evidence" value="ECO:0007669"/>
    <property type="project" value="InterPro"/>
</dbReference>
<feature type="binding site" description="axial binding residue" evidence="5">
    <location>
        <position position="548"/>
    </location>
    <ligand>
        <name>heme</name>
        <dbReference type="ChEBI" id="CHEBI:30413"/>
    </ligand>
    <ligandPart>
        <name>Fe</name>
        <dbReference type="ChEBI" id="CHEBI:18248"/>
    </ligandPart>
</feature>